<dbReference type="AlphaFoldDB" id="E8WXK3"/>
<dbReference type="STRING" id="1198114.AciX9_1566"/>
<dbReference type="EMBL" id="CP002480">
    <property type="protein sequence ID" value="ADW68619.1"/>
    <property type="molecule type" value="Genomic_DNA"/>
</dbReference>
<name>E8WXK3_GRATM</name>
<accession>E8WXK3</accession>
<reference evidence="2" key="1">
    <citation type="submission" date="2011-01" db="EMBL/GenBank/DDBJ databases">
        <title>Complete sequence of chromosome of Acidobacterium sp. MP5ACTX9.</title>
        <authorList>
            <consortium name="US DOE Joint Genome Institute"/>
            <person name="Lucas S."/>
            <person name="Copeland A."/>
            <person name="Lapidus A."/>
            <person name="Cheng J.-F."/>
            <person name="Goodwin L."/>
            <person name="Pitluck S."/>
            <person name="Teshima H."/>
            <person name="Detter J.C."/>
            <person name="Han C."/>
            <person name="Tapia R."/>
            <person name="Land M."/>
            <person name="Hauser L."/>
            <person name="Kyrpides N."/>
            <person name="Ivanova N."/>
            <person name="Ovchinnikova G."/>
            <person name="Pagani I."/>
            <person name="Rawat S.R."/>
            <person name="Mannisto M."/>
            <person name="Haggblom M.M."/>
            <person name="Woyke T."/>
        </authorList>
    </citation>
    <scope>NUCLEOTIDE SEQUENCE [LARGE SCALE GENOMIC DNA]</scope>
    <source>
        <strain evidence="2">MP5ACTX9</strain>
    </source>
</reference>
<dbReference type="RefSeq" id="WP_013579938.1">
    <property type="nucleotide sequence ID" value="NC_015064.1"/>
</dbReference>
<dbReference type="HOGENOM" id="CLU_2493542_0_0_0"/>
<proteinExistence type="predicted"/>
<evidence type="ECO:0000313" key="2">
    <source>
        <dbReference type="Proteomes" id="UP000000343"/>
    </source>
</evidence>
<dbReference type="KEGG" id="acm:AciX9_1566"/>
<dbReference type="Proteomes" id="UP000000343">
    <property type="component" value="Chromosome"/>
</dbReference>
<evidence type="ECO:0000313" key="1">
    <source>
        <dbReference type="EMBL" id="ADW68619.1"/>
    </source>
</evidence>
<keyword evidence="2" id="KW-1185">Reference proteome</keyword>
<gene>
    <name evidence="1" type="ordered locus">AciX9_1566</name>
</gene>
<sequence length="86" mass="9845">MSFTESYTCDICGDKKGTSGQWFLAWQDCLPLVRTEGTQPLIKLTRWEQEHAHEESVIHLCGNRCAGTLMERWMTEQHEQPTASCA</sequence>
<organism evidence="2">
    <name type="scientific">Granulicella tundricola (strain ATCC BAA-1859 / DSM 23138 / MP5ACTX9)</name>
    <dbReference type="NCBI Taxonomy" id="1198114"/>
    <lineage>
        <taxon>Bacteria</taxon>
        <taxon>Pseudomonadati</taxon>
        <taxon>Acidobacteriota</taxon>
        <taxon>Terriglobia</taxon>
        <taxon>Terriglobales</taxon>
        <taxon>Acidobacteriaceae</taxon>
        <taxon>Granulicella</taxon>
    </lineage>
</organism>
<dbReference type="eggNOG" id="ENOG5033H52">
    <property type="taxonomic scope" value="Bacteria"/>
</dbReference>
<dbReference type="PaxDb" id="1198114-AciX9_1566"/>
<protein>
    <submittedName>
        <fullName evidence="1">Uncharacterized protein</fullName>
    </submittedName>
</protein>
<dbReference type="OrthoDB" id="121987at2"/>